<dbReference type="AlphaFoldDB" id="A0A4Y2TNG3"/>
<name>A0A4Y2TNG3_ARAVE</name>
<dbReference type="Proteomes" id="UP000499080">
    <property type="component" value="Unassembled WGS sequence"/>
</dbReference>
<keyword evidence="2" id="KW-1185">Reference proteome</keyword>
<proteinExistence type="predicted"/>
<evidence type="ECO:0000313" key="2">
    <source>
        <dbReference type="Proteomes" id="UP000499080"/>
    </source>
</evidence>
<accession>A0A4Y2TNG3</accession>
<evidence type="ECO:0000313" key="1">
    <source>
        <dbReference type="EMBL" id="GBO01802.1"/>
    </source>
</evidence>
<comment type="caution">
    <text evidence="1">The sequence shown here is derived from an EMBL/GenBank/DDBJ whole genome shotgun (WGS) entry which is preliminary data.</text>
</comment>
<sequence length="111" mass="12574">MILQAYSRKQSANEEVPVGILEDVKEFDERGGRICSNPEQEQAVQLPRTCLILRLNMPVGQDNRITPLWHQQNMPIPAGQNMPWAGNRIAWGSEYHEIDASHPGLRICLCP</sequence>
<dbReference type="EMBL" id="BGPR01029790">
    <property type="protein sequence ID" value="GBO01802.1"/>
    <property type="molecule type" value="Genomic_DNA"/>
</dbReference>
<organism evidence="1 2">
    <name type="scientific">Araneus ventricosus</name>
    <name type="common">Orbweaver spider</name>
    <name type="synonym">Epeira ventricosa</name>
    <dbReference type="NCBI Taxonomy" id="182803"/>
    <lineage>
        <taxon>Eukaryota</taxon>
        <taxon>Metazoa</taxon>
        <taxon>Ecdysozoa</taxon>
        <taxon>Arthropoda</taxon>
        <taxon>Chelicerata</taxon>
        <taxon>Arachnida</taxon>
        <taxon>Araneae</taxon>
        <taxon>Araneomorphae</taxon>
        <taxon>Entelegynae</taxon>
        <taxon>Araneoidea</taxon>
        <taxon>Araneidae</taxon>
        <taxon>Araneus</taxon>
    </lineage>
</organism>
<gene>
    <name evidence="1" type="ORF">AVEN_176578_1</name>
</gene>
<protein>
    <submittedName>
        <fullName evidence="1">Uncharacterized protein</fullName>
    </submittedName>
</protein>
<reference evidence="1 2" key="1">
    <citation type="journal article" date="2019" name="Sci. Rep.">
        <title>Orb-weaving spider Araneus ventricosus genome elucidates the spidroin gene catalogue.</title>
        <authorList>
            <person name="Kono N."/>
            <person name="Nakamura H."/>
            <person name="Ohtoshi R."/>
            <person name="Moran D.A.P."/>
            <person name="Shinohara A."/>
            <person name="Yoshida Y."/>
            <person name="Fujiwara M."/>
            <person name="Mori M."/>
            <person name="Tomita M."/>
            <person name="Arakawa K."/>
        </authorList>
    </citation>
    <scope>NUCLEOTIDE SEQUENCE [LARGE SCALE GENOMIC DNA]</scope>
</reference>